<dbReference type="NCBIfam" id="TIGR03025">
    <property type="entry name" value="EPS_sugtrans"/>
    <property type="match status" value="1"/>
</dbReference>
<dbReference type="GO" id="GO:0016740">
    <property type="term" value="F:transferase activity"/>
    <property type="evidence" value="ECO:0007669"/>
    <property type="project" value="UniProtKB-KW"/>
</dbReference>
<gene>
    <name evidence="9" type="ORF">ACFPIJ_12670</name>
</gene>
<accession>A0ABV9VSK8</accession>
<evidence type="ECO:0000259" key="8">
    <source>
        <dbReference type="Pfam" id="PF02397"/>
    </source>
</evidence>
<evidence type="ECO:0000256" key="7">
    <source>
        <dbReference type="SAM" id="Phobius"/>
    </source>
</evidence>
<evidence type="ECO:0000256" key="5">
    <source>
        <dbReference type="ARBA" id="ARBA00022989"/>
    </source>
</evidence>
<feature type="transmembrane region" description="Helical" evidence="7">
    <location>
        <begin position="41"/>
        <end position="64"/>
    </location>
</feature>
<keyword evidence="4 7" id="KW-0812">Transmembrane</keyword>
<evidence type="ECO:0000313" key="10">
    <source>
        <dbReference type="Proteomes" id="UP001595912"/>
    </source>
</evidence>
<dbReference type="Pfam" id="PF02397">
    <property type="entry name" value="Bac_transf"/>
    <property type="match status" value="1"/>
</dbReference>
<reference evidence="10" key="1">
    <citation type="journal article" date="2019" name="Int. J. Syst. Evol. Microbiol.">
        <title>The Global Catalogue of Microorganisms (GCM) 10K type strain sequencing project: providing services to taxonomists for standard genome sequencing and annotation.</title>
        <authorList>
            <consortium name="The Broad Institute Genomics Platform"/>
            <consortium name="The Broad Institute Genome Sequencing Center for Infectious Disease"/>
            <person name="Wu L."/>
            <person name="Ma J."/>
        </authorList>
    </citation>
    <scope>NUCLEOTIDE SEQUENCE [LARGE SCALE GENOMIC DNA]</scope>
    <source>
        <strain evidence="10">CGMCC 4.7152</strain>
    </source>
</reference>
<dbReference type="PANTHER" id="PTHR30576:SF10">
    <property type="entry name" value="SLL5057 PROTEIN"/>
    <property type="match status" value="1"/>
</dbReference>
<feature type="transmembrane region" description="Helical" evidence="7">
    <location>
        <begin position="317"/>
        <end position="337"/>
    </location>
</feature>
<evidence type="ECO:0000256" key="2">
    <source>
        <dbReference type="ARBA" id="ARBA00006464"/>
    </source>
</evidence>
<feature type="domain" description="Bacterial sugar transferase" evidence="8">
    <location>
        <begin position="311"/>
        <end position="497"/>
    </location>
</feature>
<feature type="transmembrane region" description="Helical" evidence="7">
    <location>
        <begin position="138"/>
        <end position="161"/>
    </location>
</feature>
<sequence length="503" mass="55982">MGELDSFEILPEHALTSLGPNGVPRSGWQRARRASRWHRPYAAILLLLDTSACVLASVTARTFLDTKTNEVFEKNPGLFTLITFGLLPAVWLLVLWGHGAYDRRYLGTGTDEFKRVVRASWTVVAIVAFAAFSTKTQISRTSVGAALVGGLLYVLVLRYLARRGLQYVRTRFNLATHRMLLVGTLQEALEVHQTIARDPAAGLVPVGIHLIEGYSPHPSTVTPVPVHAGRDILSLVRELNADTIAVCGSASAEPVELRRLAWQLEGTGIDLAVAPQLTDIAGPRVHIRPIEGIPLLYVEEPKLSGLGWLFKNVIDRVFALIALLIVLPFFPIVAIAIKLSDPGPIFFRQPRIGREGKMFKVWKLRTMYIDAEERQATLDEQNESDGLLFKMKNDPRVFKVGKWLRATSIDELPQILNVLAGEMSLVGPRPLPADDGDFLGDVRRRLLVRPGITGLWQVSGRSDLSWDDAVRLDLYYVDNWSLVLDLHTLWRTIGVVVFRKGAY</sequence>
<dbReference type="InterPro" id="IPR003362">
    <property type="entry name" value="Bact_transf"/>
</dbReference>
<dbReference type="InterPro" id="IPR017475">
    <property type="entry name" value="EPS_sugar_tfrase"/>
</dbReference>
<evidence type="ECO:0000256" key="1">
    <source>
        <dbReference type="ARBA" id="ARBA00004141"/>
    </source>
</evidence>
<comment type="subcellular location">
    <subcellularLocation>
        <location evidence="1">Membrane</location>
        <topology evidence="1">Multi-pass membrane protein</topology>
    </subcellularLocation>
</comment>
<keyword evidence="5 7" id="KW-1133">Transmembrane helix</keyword>
<comment type="caution">
    <text evidence="9">The sequence shown here is derived from an EMBL/GenBank/DDBJ whole genome shotgun (WGS) entry which is preliminary data.</text>
</comment>
<name>A0ABV9VSK8_9ACTN</name>
<keyword evidence="3 9" id="KW-0808">Transferase</keyword>
<evidence type="ECO:0000313" key="9">
    <source>
        <dbReference type="EMBL" id="MFC4998689.1"/>
    </source>
</evidence>
<dbReference type="Proteomes" id="UP001595912">
    <property type="component" value="Unassembled WGS sequence"/>
</dbReference>
<keyword evidence="10" id="KW-1185">Reference proteome</keyword>
<protein>
    <submittedName>
        <fullName evidence="9">Sugar transferase</fullName>
        <ecNumber evidence="9">2.7.8.-</ecNumber>
    </submittedName>
</protein>
<evidence type="ECO:0000256" key="3">
    <source>
        <dbReference type="ARBA" id="ARBA00022679"/>
    </source>
</evidence>
<organism evidence="9 10">
    <name type="scientific">Dactylosporangium cerinum</name>
    <dbReference type="NCBI Taxonomy" id="1434730"/>
    <lineage>
        <taxon>Bacteria</taxon>
        <taxon>Bacillati</taxon>
        <taxon>Actinomycetota</taxon>
        <taxon>Actinomycetes</taxon>
        <taxon>Micromonosporales</taxon>
        <taxon>Micromonosporaceae</taxon>
        <taxon>Dactylosporangium</taxon>
    </lineage>
</organism>
<feature type="transmembrane region" description="Helical" evidence="7">
    <location>
        <begin position="76"/>
        <end position="96"/>
    </location>
</feature>
<keyword evidence="6 7" id="KW-0472">Membrane</keyword>
<feature type="transmembrane region" description="Helical" evidence="7">
    <location>
        <begin position="116"/>
        <end position="132"/>
    </location>
</feature>
<comment type="similarity">
    <text evidence="2">Belongs to the bacterial sugar transferase family.</text>
</comment>
<dbReference type="EMBL" id="JBHSIU010000013">
    <property type="protein sequence ID" value="MFC4998689.1"/>
    <property type="molecule type" value="Genomic_DNA"/>
</dbReference>
<dbReference type="RefSeq" id="WP_380114937.1">
    <property type="nucleotide sequence ID" value="NZ_JBHSIU010000013.1"/>
</dbReference>
<dbReference type="PANTHER" id="PTHR30576">
    <property type="entry name" value="COLANIC BIOSYNTHESIS UDP-GLUCOSE LIPID CARRIER TRANSFERASE"/>
    <property type="match status" value="1"/>
</dbReference>
<dbReference type="Gene3D" id="3.40.50.720">
    <property type="entry name" value="NAD(P)-binding Rossmann-like Domain"/>
    <property type="match status" value="1"/>
</dbReference>
<proteinExistence type="inferred from homology"/>
<dbReference type="EC" id="2.7.8.-" evidence="9"/>
<dbReference type="Pfam" id="PF13727">
    <property type="entry name" value="CoA_binding_3"/>
    <property type="match status" value="1"/>
</dbReference>
<evidence type="ECO:0000256" key="6">
    <source>
        <dbReference type="ARBA" id="ARBA00023136"/>
    </source>
</evidence>
<evidence type="ECO:0000256" key="4">
    <source>
        <dbReference type="ARBA" id="ARBA00022692"/>
    </source>
</evidence>